<name>A0A6A1TUG4_NEOGA</name>
<dbReference type="EMBL" id="VZUL01000002">
    <property type="protein sequence ID" value="KAB1087675.1"/>
    <property type="molecule type" value="Genomic_DNA"/>
</dbReference>
<evidence type="ECO:0008006" key="3">
    <source>
        <dbReference type="Google" id="ProtNLM"/>
    </source>
</evidence>
<reference evidence="1 2" key="1">
    <citation type="submission" date="2019-09" db="EMBL/GenBank/DDBJ databases">
        <title>Genome sequencing of Ng87 strain.</title>
        <authorList>
            <person name="Karasev E.S."/>
            <person name="Andronov E."/>
        </authorList>
    </citation>
    <scope>NUCLEOTIDE SEQUENCE [LARGE SCALE GENOMIC DNA]</scope>
    <source>
        <strain evidence="1 2">Ng87</strain>
    </source>
</reference>
<comment type="caution">
    <text evidence="1">The sequence shown here is derived from an EMBL/GenBank/DDBJ whole genome shotgun (WGS) entry which is preliminary data.</text>
</comment>
<dbReference type="InterPro" id="IPR009734">
    <property type="entry name" value="Myoviridae_GpU"/>
</dbReference>
<protein>
    <recommendedName>
        <fullName evidence="3">Phage tail protein</fullName>
    </recommendedName>
</protein>
<dbReference type="AlphaFoldDB" id="A0A6A1TUG4"/>
<evidence type="ECO:0000313" key="1">
    <source>
        <dbReference type="EMBL" id="KAB1087675.1"/>
    </source>
</evidence>
<gene>
    <name evidence="1" type="ORF">F4V91_15305</name>
</gene>
<proteinExistence type="predicted"/>
<dbReference type="Pfam" id="PF06995">
    <property type="entry name" value="Phage_P2_GpU"/>
    <property type="match status" value="1"/>
</dbReference>
<accession>A0A6A1TUG4</accession>
<sequence>MLGGKTGSVPRENQQSNGALLSIGGAILYTIGLNPQRLSYSSEARFPAHPIAAGMTYQKTGAGAETVTIEAKTLPHVFGGLDAYAILKAHHRSQAAVPFIRLRGNYLGEASGLCVIETLDSDEERLHPFDGVGREVEVTIGLIMLPASLGGFARNLITGIGGLL</sequence>
<evidence type="ECO:0000313" key="2">
    <source>
        <dbReference type="Proteomes" id="UP000386575"/>
    </source>
</evidence>
<dbReference type="Proteomes" id="UP000386575">
    <property type="component" value="Unassembled WGS sequence"/>
</dbReference>
<organism evidence="1 2">
    <name type="scientific">Neorhizobium galegae</name>
    <name type="common">Rhizobium galegae</name>
    <dbReference type="NCBI Taxonomy" id="399"/>
    <lineage>
        <taxon>Bacteria</taxon>
        <taxon>Pseudomonadati</taxon>
        <taxon>Pseudomonadota</taxon>
        <taxon>Alphaproteobacteria</taxon>
        <taxon>Hyphomicrobiales</taxon>
        <taxon>Rhizobiaceae</taxon>
        <taxon>Rhizobium/Agrobacterium group</taxon>
        <taxon>Neorhizobium</taxon>
    </lineage>
</organism>